<evidence type="ECO:0000256" key="3">
    <source>
        <dbReference type="ARBA" id="ARBA00012438"/>
    </source>
</evidence>
<evidence type="ECO:0000313" key="20">
    <source>
        <dbReference type="Proteomes" id="UP000241421"/>
    </source>
</evidence>
<dbReference type="InterPro" id="IPR036097">
    <property type="entry name" value="HisK_dim/P_sf"/>
</dbReference>
<evidence type="ECO:0000256" key="8">
    <source>
        <dbReference type="ARBA" id="ARBA00022777"/>
    </source>
</evidence>
<keyword evidence="9" id="KW-0067">ATP-binding</keyword>
<dbReference type="Gene3D" id="1.10.287.130">
    <property type="match status" value="1"/>
</dbReference>
<dbReference type="SMART" id="SM00387">
    <property type="entry name" value="HATPase_c"/>
    <property type="match status" value="1"/>
</dbReference>
<feature type="domain" description="Histidine kinase" evidence="17">
    <location>
        <begin position="244"/>
        <end position="450"/>
    </location>
</feature>
<feature type="domain" description="HAMP" evidence="18">
    <location>
        <begin position="131"/>
        <end position="183"/>
    </location>
</feature>
<proteinExistence type="predicted"/>
<dbReference type="PANTHER" id="PTHR45339">
    <property type="entry name" value="HYBRID SIGNAL TRANSDUCTION HISTIDINE KINASE J"/>
    <property type="match status" value="1"/>
</dbReference>
<evidence type="ECO:0000256" key="9">
    <source>
        <dbReference type="ARBA" id="ARBA00022840"/>
    </source>
</evidence>
<dbReference type="EC" id="2.7.13.3" evidence="3"/>
<dbReference type="InterPro" id="IPR036890">
    <property type="entry name" value="HATPase_C_sf"/>
</dbReference>
<dbReference type="CDD" id="cd06225">
    <property type="entry name" value="HAMP"/>
    <property type="match status" value="1"/>
</dbReference>
<dbReference type="FunFam" id="1.10.287.130:FF:000002">
    <property type="entry name" value="Two-component osmosensing histidine kinase"/>
    <property type="match status" value="1"/>
</dbReference>
<keyword evidence="5" id="KW-0808">Transferase</keyword>
<keyword evidence="6" id="KW-0732">Signal</keyword>
<dbReference type="RefSeq" id="WP_146204583.1">
    <property type="nucleotide sequence ID" value="NZ_PXWF02000279.1"/>
</dbReference>
<evidence type="ECO:0000256" key="7">
    <source>
        <dbReference type="ARBA" id="ARBA00022741"/>
    </source>
</evidence>
<evidence type="ECO:0000256" key="15">
    <source>
        <dbReference type="ARBA" id="ARBA00070152"/>
    </source>
</evidence>
<dbReference type="AlphaFoldDB" id="A0A2U2HFZ5"/>
<evidence type="ECO:0000256" key="2">
    <source>
        <dbReference type="ARBA" id="ARBA00004370"/>
    </source>
</evidence>
<keyword evidence="7" id="KW-0547">Nucleotide-binding</keyword>
<dbReference type="SUPFAM" id="SSF158472">
    <property type="entry name" value="HAMP domain-like"/>
    <property type="match status" value="1"/>
</dbReference>
<dbReference type="InterPro" id="IPR004358">
    <property type="entry name" value="Sig_transdc_His_kin-like_C"/>
</dbReference>
<dbReference type="FunFam" id="3.30.565.10:FF:000010">
    <property type="entry name" value="Sensor histidine kinase RcsC"/>
    <property type="match status" value="1"/>
</dbReference>
<keyword evidence="16" id="KW-0812">Transmembrane</keyword>
<dbReference type="PROSITE" id="PS50109">
    <property type="entry name" value="HIS_KIN"/>
    <property type="match status" value="1"/>
</dbReference>
<dbReference type="InterPro" id="IPR005467">
    <property type="entry name" value="His_kinase_dom"/>
</dbReference>
<evidence type="ECO:0000259" key="18">
    <source>
        <dbReference type="PROSITE" id="PS50885"/>
    </source>
</evidence>
<comment type="subunit">
    <text evidence="13">At low DSF concentrations, interacts with RpfF.</text>
</comment>
<keyword evidence="16" id="KW-0472">Membrane</keyword>
<dbReference type="Pfam" id="PF00512">
    <property type="entry name" value="HisKA"/>
    <property type="match status" value="1"/>
</dbReference>
<evidence type="ECO:0000256" key="10">
    <source>
        <dbReference type="ARBA" id="ARBA00023012"/>
    </source>
</evidence>
<keyword evidence="10" id="KW-0902">Two-component regulatory system</keyword>
<dbReference type="PRINTS" id="PR00344">
    <property type="entry name" value="BCTRLSENSOR"/>
</dbReference>
<feature type="non-terminal residue" evidence="19">
    <location>
        <position position="450"/>
    </location>
</feature>
<dbReference type="PROSITE" id="PS50885">
    <property type="entry name" value="HAMP"/>
    <property type="match status" value="1"/>
</dbReference>
<comment type="function">
    <text evidence="12">Member of the two-component regulatory system BvgS/BvgA. Phosphorylates BvgA via a four-step phosphorelay in response to environmental signals.</text>
</comment>
<evidence type="ECO:0000256" key="12">
    <source>
        <dbReference type="ARBA" id="ARBA00058004"/>
    </source>
</evidence>
<keyword evidence="16" id="KW-1133">Transmembrane helix</keyword>
<keyword evidence="11" id="KW-0843">Virulence</keyword>
<reference evidence="19 20" key="1">
    <citation type="submission" date="2018-04" db="EMBL/GenBank/DDBJ databases">
        <title>Massilia violaceinigra sp. nov., a novel purple-pigmented bacterium isolated from Tianshan glacier, Xinjiang, China.</title>
        <authorList>
            <person name="Wang H."/>
        </authorList>
    </citation>
    <scope>NUCLEOTIDE SEQUENCE [LARGE SCALE GENOMIC DNA]</scope>
    <source>
        <strain evidence="19 20">B448-2</strain>
    </source>
</reference>
<evidence type="ECO:0000256" key="4">
    <source>
        <dbReference type="ARBA" id="ARBA00022553"/>
    </source>
</evidence>
<evidence type="ECO:0000256" key="5">
    <source>
        <dbReference type="ARBA" id="ARBA00022679"/>
    </source>
</evidence>
<dbReference type="Gene3D" id="3.30.565.10">
    <property type="entry name" value="Histidine kinase-like ATPase, C-terminal domain"/>
    <property type="match status" value="1"/>
</dbReference>
<comment type="catalytic activity">
    <reaction evidence="1">
        <text>ATP + protein L-histidine = ADP + protein N-phospho-L-histidine.</text>
        <dbReference type="EC" id="2.7.13.3"/>
    </reaction>
</comment>
<dbReference type="Pfam" id="PF00672">
    <property type="entry name" value="HAMP"/>
    <property type="match status" value="1"/>
</dbReference>
<feature type="transmembrane region" description="Helical" evidence="16">
    <location>
        <begin position="110"/>
        <end position="129"/>
    </location>
</feature>
<dbReference type="PANTHER" id="PTHR45339:SF5">
    <property type="entry name" value="HISTIDINE KINASE"/>
    <property type="match status" value="1"/>
</dbReference>
<dbReference type="SUPFAM" id="SSF47384">
    <property type="entry name" value="Homodimeric domain of signal transducing histidine kinase"/>
    <property type="match status" value="1"/>
</dbReference>
<evidence type="ECO:0000256" key="14">
    <source>
        <dbReference type="ARBA" id="ARBA00068150"/>
    </source>
</evidence>
<keyword evidence="8" id="KW-0418">Kinase</keyword>
<name>A0A2U2HFZ5_9BURK</name>
<dbReference type="InterPro" id="IPR003594">
    <property type="entry name" value="HATPase_dom"/>
</dbReference>
<gene>
    <name evidence="19" type="ORF">C7C56_021020</name>
</gene>
<comment type="subcellular location">
    <subcellularLocation>
        <location evidence="2">Membrane</location>
    </subcellularLocation>
</comment>
<evidence type="ECO:0000259" key="17">
    <source>
        <dbReference type="PROSITE" id="PS50109"/>
    </source>
</evidence>
<keyword evidence="20" id="KW-1185">Reference proteome</keyword>
<evidence type="ECO:0000313" key="19">
    <source>
        <dbReference type="EMBL" id="PWF43619.1"/>
    </source>
</evidence>
<dbReference type="GO" id="GO:0016020">
    <property type="term" value="C:membrane"/>
    <property type="evidence" value="ECO:0007669"/>
    <property type="project" value="UniProtKB-SubCell"/>
</dbReference>
<organism evidence="19 20">
    <name type="scientific">Massilia glaciei</name>
    <dbReference type="NCBI Taxonomy" id="1524097"/>
    <lineage>
        <taxon>Bacteria</taxon>
        <taxon>Pseudomonadati</taxon>
        <taxon>Pseudomonadota</taxon>
        <taxon>Betaproteobacteria</taxon>
        <taxon>Burkholderiales</taxon>
        <taxon>Oxalobacteraceae</taxon>
        <taxon>Telluria group</taxon>
        <taxon>Massilia</taxon>
    </lineage>
</organism>
<dbReference type="InterPro" id="IPR003661">
    <property type="entry name" value="HisK_dim/P_dom"/>
</dbReference>
<protein>
    <recommendedName>
        <fullName evidence="14">Sensory/regulatory protein RpfC</fullName>
        <ecNumber evidence="3">2.7.13.3</ecNumber>
    </recommendedName>
    <alternativeName>
        <fullName evidence="15">Virulence sensor protein BvgS</fullName>
    </alternativeName>
</protein>
<dbReference type="SMART" id="SM00388">
    <property type="entry name" value="HisKA"/>
    <property type="match status" value="1"/>
</dbReference>
<evidence type="ECO:0000256" key="16">
    <source>
        <dbReference type="SAM" id="Phobius"/>
    </source>
</evidence>
<dbReference type="Gene3D" id="6.10.340.10">
    <property type="match status" value="1"/>
</dbReference>
<dbReference type="GO" id="GO:0000155">
    <property type="term" value="F:phosphorelay sensor kinase activity"/>
    <property type="evidence" value="ECO:0007669"/>
    <property type="project" value="InterPro"/>
</dbReference>
<dbReference type="Pfam" id="PF02518">
    <property type="entry name" value="HATPase_c"/>
    <property type="match status" value="1"/>
</dbReference>
<dbReference type="CDD" id="cd16922">
    <property type="entry name" value="HATPase_EvgS-ArcB-TorS-like"/>
    <property type="match status" value="1"/>
</dbReference>
<evidence type="ECO:0000256" key="6">
    <source>
        <dbReference type="ARBA" id="ARBA00022729"/>
    </source>
</evidence>
<dbReference type="OrthoDB" id="5290456at2"/>
<sequence>MNAKNAYFLLPRERRQREVRAALAKLAAAGAAAPIAAAERAAIARIAQGYISVFDAYIGAGEKIDAARDAYLRAVHTAEPLLENLHVTANHDAEATRARVRHEAVLTSRAIVLAGAAATLIGFLVAFYVSRNISRSVRESMRFAERVAAGDLNSRIKPPRQTEFAALAQALNTMADSLLASRRGQETRAGKLERRVEARTDELAGANAALMAEIETRKLTEAALYAAKEAAEAATSAKSGFLANMSHEIRTPMNGVIGLTALLLKTTLSARQRDYLTMIKTSADSLLRLLNDILDVSKLEARKLVLDSVEFDLREAIGDMLKPFAAAANAKGVELTFHVAPALPRLLTGDPGRLAQVIVNLVDNALKFTREGGVALRVAPAAARAPDADDAALLLRFEVRDTGIGITPEQQALVFEAFTQADSSTTRQFGGTGLGLTIVAQLVALMGGRS</sequence>
<dbReference type="CDD" id="cd00082">
    <property type="entry name" value="HisKA"/>
    <property type="match status" value="1"/>
</dbReference>
<dbReference type="InterPro" id="IPR003660">
    <property type="entry name" value="HAMP_dom"/>
</dbReference>
<evidence type="ECO:0000256" key="1">
    <source>
        <dbReference type="ARBA" id="ARBA00000085"/>
    </source>
</evidence>
<dbReference type="SUPFAM" id="SSF55874">
    <property type="entry name" value="ATPase domain of HSP90 chaperone/DNA topoisomerase II/histidine kinase"/>
    <property type="match status" value="1"/>
</dbReference>
<keyword evidence="4" id="KW-0597">Phosphoprotein</keyword>
<dbReference type="GO" id="GO:0005524">
    <property type="term" value="F:ATP binding"/>
    <property type="evidence" value="ECO:0007669"/>
    <property type="project" value="UniProtKB-KW"/>
</dbReference>
<evidence type="ECO:0000256" key="11">
    <source>
        <dbReference type="ARBA" id="ARBA00023026"/>
    </source>
</evidence>
<evidence type="ECO:0000256" key="13">
    <source>
        <dbReference type="ARBA" id="ARBA00064003"/>
    </source>
</evidence>
<dbReference type="SMART" id="SM00304">
    <property type="entry name" value="HAMP"/>
    <property type="match status" value="1"/>
</dbReference>
<accession>A0A2U2HFZ5</accession>
<dbReference type="EMBL" id="PXWF02000279">
    <property type="protein sequence ID" value="PWF43619.1"/>
    <property type="molecule type" value="Genomic_DNA"/>
</dbReference>
<comment type="caution">
    <text evidence="19">The sequence shown here is derived from an EMBL/GenBank/DDBJ whole genome shotgun (WGS) entry which is preliminary data.</text>
</comment>
<dbReference type="Proteomes" id="UP000241421">
    <property type="component" value="Unassembled WGS sequence"/>
</dbReference>